<evidence type="ECO:0000313" key="2">
    <source>
        <dbReference type="EMBL" id="KIM55070.1"/>
    </source>
</evidence>
<dbReference type="InterPro" id="IPR046496">
    <property type="entry name" value="DUF6589"/>
</dbReference>
<evidence type="ECO:0000259" key="1">
    <source>
        <dbReference type="Pfam" id="PF20231"/>
    </source>
</evidence>
<gene>
    <name evidence="2" type="ORF">SCLCIDRAFT_17457</name>
</gene>
<dbReference type="Pfam" id="PF20231">
    <property type="entry name" value="DUF6589"/>
    <property type="match status" value="1"/>
</dbReference>
<accession>A0A0C3D2M6</accession>
<sequence length="317" mass="37216">MSEYVILVHGDLLTKEHLDSVRESRAIEETPKNRFQYLVFLLGLFHYKMACVDALFRTYLQPKEGRDDENSLHQHIGLLCPDETGKMTSKPGFRRMHEVVHHDLWALILDCWQLEAQKWDRASTTLELFSKAKPSWMQITQMSHAIIHKYLLYVDLCHAMNAGDIGRVEASFLPWVYIFRATGKHKYATHMTKFLINMNFNYPTSLCDVIRRNLLCNPMGKENEFRTIDWLVERNNLYTKVIFSGTGPNQTIKHIIKESPLIEVYRHCHVTVENAFHLQYRTLHHSPPDMTKTIQRLAARIKEKGAHTFRHRCLSRL</sequence>
<dbReference type="AlphaFoldDB" id="A0A0C3D2M6"/>
<name>A0A0C3D2M6_9AGAM</name>
<keyword evidence="3" id="KW-1185">Reference proteome</keyword>
<dbReference type="EMBL" id="KN822141">
    <property type="protein sequence ID" value="KIM55070.1"/>
    <property type="molecule type" value="Genomic_DNA"/>
</dbReference>
<dbReference type="STRING" id="1036808.A0A0C3D2M6"/>
<dbReference type="Proteomes" id="UP000053989">
    <property type="component" value="Unassembled WGS sequence"/>
</dbReference>
<dbReference type="OrthoDB" id="4743193at2759"/>
<reference evidence="3" key="2">
    <citation type="submission" date="2015-01" db="EMBL/GenBank/DDBJ databases">
        <title>Evolutionary Origins and Diversification of the Mycorrhizal Mutualists.</title>
        <authorList>
            <consortium name="DOE Joint Genome Institute"/>
            <consortium name="Mycorrhizal Genomics Consortium"/>
            <person name="Kohler A."/>
            <person name="Kuo A."/>
            <person name="Nagy L.G."/>
            <person name="Floudas D."/>
            <person name="Copeland A."/>
            <person name="Barry K.W."/>
            <person name="Cichocki N."/>
            <person name="Veneault-Fourrey C."/>
            <person name="LaButti K."/>
            <person name="Lindquist E.A."/>
            <person name="Lipzen A."/>
            <person name="Lundell T."/>
            <person name="Morin E."/>
            <person name="Murat C."/>
            <person name="Riley R."/>
            <person name="Ohm R."/>
            <person name="Sun H."/>
            <person name="Tunlid A."/>
            <person name="Henrissat B."/>
            <person name="Grigoriev I.V."/>
            <person name="Hibbett D.S."/>
            <person name="Martin F."/>
        </authorList>
    </citation>
    <scope>NUCLEOTIDE SEQUENCE [LARGE SCALE GENOMIC DNA]</scope>
    <source>
        <strain evidence="3">Foug A</strain>
    </source>
</reference>
<proteinExistence type="predicted"/>
<organism evidence="2 3">
    <name type="scientific">Scleroderma citrinum Foug A</name>
    <dbReference type="NCBI Taxonomy" id="1036808"/>
    <lineage>
        <taxon>Eukaryota</taxon>
        <taxon>Fungi</taxon>
        <taxon>Dikarya</taxon>
        <taxon>Basidiomycota</taxon>
        <taxon>Agaricomycotina</taxon>
        <taxon>Agaricomycetes</taxon>
        <taxon>Agaricomycetidae</taxon>
        <taxon>Boletales</taxon>
        <taxon>Sclerodermatineae</taxon>
        <taxon>Sclerodermataceae</taxon>
        <taxon>Scleroderma</taxon>
    </lineage>
</organism>
<evidence type="ECO:0000313" key="3">
    <source>
        <dbReference type="Proteomes" id="UP000053989"/>
    </source>
</evidence>
<reference evidence="2 3" key="1">
    <citation type="submission" date="2014-04" db="EMBL/GenBank/DDBJ databases">
        <authorList>
            <consortium name="DOE Joint Genome Institute"/>
            <person name="Kuo A."/>
            <person name="Kohler A."/>
            <person name="Nagy L.G."/>
            <person name="Floudas D."/>
            <person name="Copeland A."/>
            <person name="Barry K.W."/>
            <person name="Cichocki N."/>
            <person name="Veneault-Fourrey C."/>
            <person name="LaButti K."/>
            <person name="Lindquist E.A."/>
            <person name="Lipzen A."/>
            <person name="Lundell T."/>
            <person name="Morin E."/>
            <person name="Murat C."/>
            <person name="Sun H."/>
            <person name="Tunlid A."/>
            <person name="Henrissat B."/>
            <person name="Grigoriev I.V."/>
            <person name="Hibbett D.S."/>
            <person name="Martin F."/>
            <person name="Nordberg H.P."/>
            <person name="Cantor M.N."/>
            <person name="Hua S.X."/>
        </authorList>
    </citation>
    <scope>NUCLEOTIDE SEQUENCE [LARGE SCALE GENOMIC DNA]</scope>
    <source>
        <strain evidence="2 3">Foug A</strain>
    </source>
</reference>
<dbReference type="InParanoid" id="A0A0C3D2M6"/>
<dbReference type="HOGENOM" id="CLU_009487_6_1_1"/>
<feature type="domain" description="DUF6589" evidence="1">
    <location>
        <begin position="147"/>
        <end position="285"/>
    </location>
</feature>
<protein>
    <recommendedName>
        <fullName evidence="1">DUF6589 domain-containing protein</fullName>
    </recommendedName>
</protein>